<feature type="region of interest" description="Disordered" evidence="1">
    <location>
        <begin position="282"/>
        <end position="361"/>
    </location>
</feature>
<evidence type="ECO:0000313" key="4">
    <source>
        <dbReference type="Proteomes" id="UP001159427"/>
    </source>
</evidence>
<organism evidence="3 4">
    <name type="scientific">Porites evermanni</name>
    <dbReference type="NCBI Taxonomy" id="104178"/>
    <lineage>
        <taxon>Eukaryota</taxon>
        <taxon>Metazoa</taxon>
        <taxon>Cnidaria</taxon>
        <taxon>Anthozoa</taxon>
        <taxon>Hexacorallia</taxon>
        <taxon>Scleractinia</taxon>
        <taxon>Fungiina</taxon>
        <taxon>Poritidae</taxon>
        <taxon>Porites</taxon>
    </lineage>
</organism>
<protein>
    <submittedName>
        <fullName evidence="3">Uncharacterized protein</fullName>
    </submittedName>
</protein>
<feature type="signal peptide" evidence="2">
    <location>
        <begin position="1"/>
        <end position="24"/>
    </location>
</feature>
<dbReference type="Proteomes" id="UP001159427">
    <property type="component" value="Unassembled WGS sequence"/>
</dbReference>
<dbReference type="EMBL" id="CALNXI010000702">
    <property type="protein sequence ID" value="CAH3036677.1"/>
    <property type="molecule type" value="Genomic_DNA"/>
</dbReference>
<evidence type="ECO:0000256" key="1">
    <source>
        <dbReference type="SAM" id="MobiDB-lite"/>
    </source>
</evidence>
<proteinExistence type="predicted"/>
<feature type="compositionally biased region" description="Polar residues" evidence="1">
    <location>
        <begin position="294"/>
        <end position="307"/>
    </location>
</feature>
<evidence type="ECO:0000256" key="2">
    <source>
        <dbReference type="SAM" id="SignalP"/>
    </source>
</evidence>
<feature type="chain" id="PRO_5045551547" evidence="2">
    <location>
        <begin position="25"/>
        <end position="395"/>
    </location>
</feature>
<comment type="caution">
    <text evidence="3">The sequence shown here is derived from an EMBL/GenBank/DDBJ whole genome shotgun (WGS) entry which is preliminary data.</text>
</comment>
<sequence length="395" mass="43593">MDAKLMATCFIAVCLLNLLLETDAQKNGFRGGSKSYEVHVEASQMGTNLHYELPESKVKAASTKDWLVDNDNAEMILAMNSPILATVNVKHPKFSMKGQWPGYKTSFKVPEDVTVGSKRTDFAKRKLEKHQISGQKKHQLDGDISSSGRSVKRQARADRETAGSGLLLSEIAGKFLKRKTTGVKSHPQENSGDVVNISKLLLPIAGMRNIDLKNPHISNAMKGVITHARKVVDEAKTVLNDAASFITRVRTLVKVTKDQTNINRKGAVTDVVAKGTGKTELKGLTAQPLKHLGPSSQGSTKLENGNRQNRKSKLSDPSYRLREKKIENGGLQSTNNSPGKKDVSKQSYIDPKESSKDHEKFKDSKIRAIERRGLPDTLESILYTLNGLKNILKYH</sequence>
<evidence type="ECO:0000313" key="3">
    <source>
        <dbReference type="EMBL" id="CAH3036677.1"/>
    </source>
</evidence>
<name>A0ABN8MV15_9CNID</name>
<reference evidence="3 4" key="1">
    <citation type="submission" date="2022-05" db="EMBL/GenBank/DDBJ databases">
        <authorList>
            <consortium name="Genoscope - CEA"/>
            <person name="William W."/>
        </authorList>
    </citation>
    <scope>NUCLEOTIDE SEQUENCE [LARGE SCALE GENOMIC DNA]</scope>
</reference>
<keyword evidence="2" id="KW-0732">Signal</keyword>
<gene>
    <name evidence="3" type="ORF">PEVE_00039668</name>
</gene>
<accession>A0ABN8MV15</accession>
<keyword evidence="4" id="KW-1185">Reference proteome</keyword>
<feature type="region of interest" description="Disordered" evidence="1">
    <location>
        <begin position="126"/>
        <end position="160"/>
    </location>
</feature>
<feature type="compositionally biased region" description="Basic and acidic residues" evidence="1">
    <location>
        <begin position="339"/>
        <end position="361"/>
    </location>
</feature>